<sequence>MTNIHYGRFSALNVSRCNVSHLVDDRVLLTEENERRWNTPPELTPPEQVIKTSNAKSGRSLSIPITTNIHVNAGNNAHSLGFQLRPEGVSYSESNSFNHPLSGASGSISQSQSVSFSAGLTGISGAVSGAVSQHYPVYGNQGNMNSQVGFGSAAASSSGNQNNHATSAITSSKGMTIRFPGQSQNRPIWTNIRPNNNNNGHHPSRMPKLNITVKPQREQNRGPIKLHVSAHGTRWNDNQPKIHIHTWQPNSGNYDDDERR</sequence>
<proteinExistence type="predicted"/>
<accession>A0A833RX24</accession>
<comment type="caution">
    <text evidence="2">The sequence shown here is derived from an EMBL/GenBank/DDBJ whole genome shotgun (WGS) entry which is preliminary data.</text>
</comment>
<dbReference type="AlphaFoldDB" id="A0A833RX24"/>
<protein>
    <submittedName>
        <fullName evidence="2">Uncharacterized protein</fullName>
    </submittedName>
</protein>
<evidence type="ECO:0000313" key="2">
    <source>
        <dbReference type="EMBL" id="KAF3425100.1"/>
    </source>
</evidence>
<keyword evidence="3" id="KW-1185">Reference proteome</keyword>
<dbReference type="Proteomes" id="UP000655588">
    <property type="component" value="Unassembled WGS sequence"/>
</dbReference>
<reference evidence="2" key="1">
    <citation type="submission" date="2019-11" db="EMBL/GenBank/DDBJ databases">
        <title>The nuclear and mitochondrial genomes of Frieseomelitta varia - a highly eusocial stingless bee (Meliponini) with a permanently sterile worker caste.</title>
        <authorList>
            <person name="Freitas F.C.P."/>
            <person name="Lourenco A.P."/>
            <person name="Nunes F.M.F."/>
            <person name="Paschoal A.R."/>
            <person name="Abreu F.C.P."/>
            <person name="Barbin F.O."/>
            <person name="Bataglia L."/>
            <person name="Cardoso-Junior C.A.M."/>
            <person name="Cervoni M.S."/>
            <person name="Silva S.R."/>
            <person name="Dalarmi F."/>
            <person name="Del Lama M.A."/>
            <person name="Depintor T.S."/>
            <person name="Ferreira K.M."/>
            <person name="Goria P.S."/>
            <person name="Jaskot M.C."/>
            <person name="Lago D.C."/>
            <person name="Luna-Lucena D."/>
            <person name="Moda L.M."/>
            <person name="Nascimento L."/>
            <person name="Pedrino M."/>
            <person name="Rabico F.O."/>
            <person name="Sanches F.C."/>
            <person name="Santos D.E."/>
            <person name="Santos C.G."/>
            <person name="Vieira J."/>
            <person name="Lopes T.F."/>
            <person name="Barchuk A.R."/>
            <person name="Hartfelder K."/>
            <person name="Simoes Z.L.P."/>
            <person name="Bitondi M.M.G."/>
            <person name="Pinheiro D.G."/>
        </authorList>
    </citation>
    <scope>NUCLEOTIDE SEQUENCE</scope>
    <source>
        <strain evidence="2">USP_RPSP 00005682</strain>
        <tissue evidence="2">Whole individual</tissue>
    </source>
</reference>
<evidence type="ECO:0000256" key="1">
    <source>
        <dbReference type="SAM" id="MobiDB-lite"/>
    </source>
</evidence>
<evidence type="ECO:0000313" key="3">
    <source>
        <dbReference type="Proteomes" id="UP000655588"/>
    </source>
</evidence>
<dbReference type="EMBL" id="WNWW01000418">
    <property type="protein sequence ID" value="KAF3425100.1"/>
    <property type="molecule type" value="Genomic_DNA"/>
</dbReference>
<name>A0A833RX24_9HYME</name>
<organism evidence="2 3">
    <name type="scientific">Frieseomelitta varia</name>
    <dbReference type="NCBI Taxonomy" id="561572"/>
    <lineage>
        <taxon>Eukaryota</taxon>
        <taxon>Metazoa</taxon>
        <taxon>Ecdysozoa</taxon>
        <taxon>Arthropoda</taxon>
        <taxon>Hexapoda</taxon>
        <taxon>Insecta</taxon>
        <taxon>Pterygota</taxon>
        <taxon>Neoptera</taxon>
        <taxon>Endopterygota</taxon>
        <taxon>Hymenoptera</taxon>
        <taxon>Apocrita</taxon>
        <taxon>Aculeata</taxon>
        <taxon>Apoidea</taxon>
        <taxon>Anthophila</taxon>
        <taxon>Apidae</taxon>
        <taxon>Frieseomelitta</taxon>
    </lineage>
</organism>
<feature type="region of interest" description="Disordered" evidence="1">
    <location>
        <begin position="234"/>
        <end position="260"/>
    </location>
</feature>
<gene>
    <name evidence="2" type="ORF">E2986_03660</name>
</gene>